<reference evidence="2" key="1">
    <citation type="journal article" date="2019" name="Int. J. Syst. Evol. Microbiol.">
        <title>The Global Catalogue of Microorganisms (GCM) 10K type strain sequencing project: providing services to taxonomists for standard genome sequencing and annotation.</title>
        <authorList>
            <consortium name="The Broad Institute Genomics Platform"/>
            <consortium name="The Broad Institute Genome Sequencing Center for Infectious Disease"/>
            <person name="Wu L."/>
            <person name="Ma J."/>
        </authorList>
    </citation>
    <scope>NUCLEOTIDE SEQUENCE [LARGE SCALE GENOMIC DNA]</scope>
    <source>
        <strain evidence="2">JCM 31696</strain>
    </source>
</reference>
<feature type="non-terminal residue" evidence="1">
    <location>
        <position position="122"/>
    </location>
</feature>
<sequence length="122" mass="13865">MSVDEDRKKNRYHFDRHTPEYRARFADITQEMHEKCPVAWSDTYDGHWVVAGAQEVFEVARASEYLSNEHDVNGSLGHGYKGITIPAPNPPPPVCGGFLEMDPPKQRHYRQALNPYLSPAAV</sequence>
<comment type="caution">
    <text evidence="1">The sequence shown here is derived from an EMBL/GenBank/DDBJ whole genome shotgun (WGS) entry which is preliminary data.</text>
</comment>
<dbReference type="InterPro" id="IPR036396">
    <property type="entry name" value="Cyt_P450_sf"/>
</dbReference>
<dbReference type="SUPFAM" id="SSF48264">
    <property type="entry name" value="Cytochrome P450"/>
    <property type="match status" value="1"/>
</dbReference>
<evidence type="ECO:0008006" key="3">
    <source>
        <dbReference type="Google" id="ProtNLM"/>
    </source>
</evidence>
<keyword evidence="2" id="KW-1185">Reference proteome</keyword>
<name>A0ABW3CJK2_9ACTN</name>
<dbReference type="Gene3D" id="1.10.630.10">
    <property type="entry name" value="Cytochrome P450"/>
    <property type="match status" value="1"/>
</dbReference>
<evidence type="ECO:0000313" key="2">
    <source>
        <dbReference type="Proteomes" id="UP001597083"/>
    </source>
</evidence>
<proteinExistence type="predicted"/>
<dbReference type="EMBL" id="JBHTIR010002720">
    <property type="protein sequence ID" value="MFD0854139.1"/>
    <property type="molecule type" value="Genomic_DNA"/>
</dbReference>
<gene>
    <name evidence="1" type="ORF">ACFQ07_18020</name>
</gene>
<organism evidence="1 2">
    <name type="scientific">Actinomadura adrarensis</name>
    <dbReference type="NCBI Taxonomy" id="1819600"/>
    <lineage>
        <taxon>Bacteria</taxon>
        <taxon>Bacillati</taxon>
        <taxon>Actinomycetota</taxon>
        <taxon>Actinomycetes</taxon>
        <taxon>Streptosporangiales</taxon>
        <taxon>Thermomonosporaceae</taxon>
        <taxon>Actinomadura</taxon>
    </lineage>
</organism>
<evidence type="ECO:0000313" key="1">
    <source>
        <dbReference type="EMBL" id="MFD0854139.1"/>
    </source>
</evidence>
<accession>A0ABW3CJK2</accession>
<protein>
    <recommendedName>
        <fullName evidence="3">Cytochrome P450</fullName>
    </recommendedName>
</protein>
<dbReference type="Proteomes" id="UP001597083">
    <property type="component" value="Unassembled WGS sequence"/>
</dbReference>